<evidence type="ECO:0000313" key="5">
    <source>
        <dbReference type="Proteomes" id="UP001291309"/>
    </source>
</evidence>
<dbReference type="PANTHER" id="PTHR37957:SF1">
    <property type="entry name" value="PHYTASE-LIKE DOMAIN-CONTAINING PROTEIN"/>
    <property type="match status" value="1"/>
</dbReference>
<feature type="region of interest" description="Disordered" evidence="1">
    <location>
        <begin position="1"/>
        <end position="20"/>
    </location>
</feature>
<evidence type="ECO:0000259" key="3">
    <source>
        <dbReference type="Pfam" id="PF13449"/>
    </source>
</evidence>
<dbReference type="RefSeq" id="WP_321551487.1">
    <property type="nucleotide sequence ID" value="NZ_JAXIVS010000023.1"/>
</dbReference>
<name>A0ABU5HH42_9BACT</name>
<evidence type="ECO:0000256" key="1">
    <source>
        <dbReference type="SAM" id="MobiDB-lite"/>
    </source>
</evidence>
<organism evidence="4 5">
    <name type="scientific">Hyalangium rubrum</name>
    <dbReference type="NCBI Taxonomy" id="3103134"/>
    <lineage>
        <taxon>Bacteria</taxon>
        <taxon>Pseudomonadati</taxon>
        <taxon>Myxococcota</taxon>
        <taxon>Myxococcia</taxon>
        <taxon>Myxococcales</taxon>
        <taxon>Cystobacterineae</taxon>
        <taxon>Archangiaceae</taxon>
        <taxon>Hyalangium</taxon>
    </lineage>
</organism>
<dbReference type="InterPro" id="IPR027372">
    <property type="entry name" value="Phytase-like_dom"/>
</dbReference>
<sequence length="777" mass="84163">MLPAITWGPGPTSGTRLGQGPFNGVPVPFLDRQPVQGFSGALDNGDGSFLVMTDNGYGALENSADSVLRVYTVRPDFKTQEGGRGGMAVEGGFDLRDPDKHVRFAITNHFTPERILTGADFDIESFQRTPDGTLWFGDEFGPFLLHTDASGKLLESPIPLVDAAHGGELRTPQNPFSEEASAVRVMNALRAHARGHGAFKVPVFSPHYALLNDKNAATGVPNRLAPPAGSRLSPATSDVFEVKSLQTAGYPVVPWTVNDLASMKSVLALGVNGMISDRPDLLLQAVREHVVPGQAQPGGLMDADGLIDGSRFDAQGHRGGRDLRPENTLPAMEVALDHLMTTLELDTGISADGVPMLDHDPSIEAARCRRADKRTYDRGSQVLVKSLTAAQIQSTFICDKVVRGASQLNDPARSPAAAAFAAGRGLRHVYVMPTLQQVFDFVRFYGEYYRTGAGASHPEAARRAKNAERVRFNIETKVNPRARYAANTVEPKAFADAVARVILGNGLADRADMQSFDFRTLLRVHEKYPQLRTVFLFGDFPVYADTSLAGTDDGTNLQPEDTANTPWLAGLYWPYRSTAPDKPFRVLPSGGFESLALGKDGTKLYPMLEKGLVGGEAGSRIIYEFDIASRRYTGVKHLYKMEEKGESIGDFILFDEGRGLALERDGTQGKLDGFKAVYELKFNGDGQQVSKRLAVDLLRIDDTAGIAGAGSPGDVGLGADFAFPFVTIEDVLFFDSTHIGVINDNNFPFSVGRHVGTGAPDDTEFIRIQLDQELGKL</sequence>
<comment type="caution">
    <text evidence="4">The sequence shown here is derived from an EMBL/GenBank/DDBJ whole genome shotgun (WGS) entry which is preliminary data.</text>
</comment>
<gene>
    <name evidence="4" type="ORF">SYV04_40675</name>
</gene>
<keyword evidence="5" id="KW-1185">Reference proteome</keyword>
<dbReference type="Proteomes" id="UP001291309">
    <property type="component" value="Unassembled WGS sequence"/>
</dbReference>
<dbReference type="SUPFAM" id="SSF51695">
    <property type="entry name" value="PLC-like phosphodiesterases"/>
    <property type="match status" value="2"/>
</dbReference>
<feature type="domain" description="GP-PDE" evidence="2">
    <location>
        <begin position="241"/>
        <end position="281"/>
    </location>
</feature>
<dbReference type="PANTHER" id="PTHR37957">
    <property type="entry name" value="BLR7070 PROTEIN"/>
    <property type="match status" value="1"/>
</dbReference>
<dbReference type="Pfam" id="PF03009">
    <property type="entry name" value="GDPD"/>
    <property type="match status" value="2"/>
</dbReference>
<dbReference type="InterPro" id="IPR017946">
    <property type="entry name" value="PLC-like_Pdiesterase_TIM-brl"/>
</dbReference>
<dbReference type="InterPro" id="IPR030395">
    <property type="entry name" value="GP_PDE_dom"/>
</dbReference>
<dbReference type="Pfam" id="PF13449">
    <property type="entry name" value="Phytase-like"/>
    <property type="match status" value="2"/>
</dbReference>
<feature type="domain" description="Phytase-like" evidence="3">
    <location>
        <begin position="581"/>
        <end position="747"/>
    </location>
</feature>
<feature type="domain" description="GP-PDE" evidence="2">
    <location>
        <begin position="317"/>
        <end position="542"/>
    </location>
</feature>
<evidence type="ECO:0000313" key="4">
    <source>
        <dbReference type="EMBL" id="MDY7232772.1"/>
    </source>
</evidence>
<proteinExistence type="predicted"/>
<dbReference type="Gene3D" id="3.20.20.190">
    <property type="entry name" value="Phosphatidylinositol (PI) phosphodiesterase"/>
    <property type="match status" value="2"/>
</dbReference>
<evidence type="ECO:0000259" key="2">
    <source>
        <dbReference type="Pfam" id="PF03009"/>
    </source>
</evidence>
<protein>
    <submittedName>
        <fullName evidence="4">Esterase-like activity of phytase family protein</fullName>
    </submittedName>
</protein>
<accession>A0ABU5HH42</accession>
<feature type="domain" description="Phytase-like" evidence="3">
    <location>
        <begin position="33"/>
        <end position="164"/>
    </location>
</feature>
<dbReference type="EMBL" id="JAXIVS010000023">
    <property type="protein sequence ID" value="MDY7232772.1"/>
    <property type="molecule type" value="Genomic_DNA"/>
</dbReference>
<reference evidence="4 5" key="1">
    <citation type="submission" date="2023-12" db="EMBL/GenBank/DDBJ databases">
        <title>the genome sequence of Hyalangium sp. s54d21.</title>
        <authorList>
            <person name="Zhang X."/>
        </authorList>
    </citation>
    <scope>NUCLEOTIDE SEQUENCE [LARGE SCALE GENOMIC DNA]</scope>
    <source>
        <strain evidence="5">s54d21</strain>
    </source>
</reference>